<evidence type="ECO:0000313" key="1">
    <source>
        <dbReference type="EMBL" id="KAB7519430.1"/>
    </source>
</evidence>
<dbReference type="AlphaFoldDB" id="A0A5N5UKZ1"/>
<organism evidence="1 2">
    <name type="scientific">Halosegnis rubeus</name>
    <dbReference type="NCBI Taxonomy" id="2212850"/>
    <lineage>
        <taxon>Archaea</taxon>
        <taxon>Methanobacteriati</taxon>
        <taxon>Methanobacteriota</taxon>
        <taxon>Stenosarchaea group</taxon>
        <taxon>Halobacteria</taxon>
        <taxon>Halobacteriales</taxon>
        <taxon>Natronomonadaceae</taxon>
        <taxon>Halosegnis</taxon>
    </lineage>
</organism>
<accession>A0A5N5UKZ1</accession>
<comment type="caution">
    <text evidence="1">The sequence shown here is derived from an EMBL/GenBank/DDBJ whole genome shotgun (WGS) entry which is preliminary data.</text>
</comment>
<dbReference type="EMBL" id="QMDY01000002">
    <property type="protein sequence ID" value="KAB7519430.1"/>
    <property type="molecule type" value="Genomic_DNA"/>
</dbReference>
<proteinExistence type="predicted"/>
<dbReference type="Proteomes" id="UP000326207">
    <property type="component" value="Unassembled WGS sequence"/>
</dbReference>
<reference evidence="1 2" key="1">
    <citation type="submission" date="2019-10" db="EMBL/GenBank/DDBJ databases">
        <title>Unraveling microbial dark matter from salterns through culturing: the case of the genus Halosegnis.</title>
        <authorList>
            <person name="Duran-Viseras A."/>
            <person name="Andrei A.-S."/>
            <person name="Vera-Gargallo B."/>
            <person name="Ghai R."/>
            <person name="Sanchez-Porro C."/>
            <person name="Ventosa A."/>
        </authorList>
    </citation>
    <scope>NUCLEOTIDE SEQUENCE [LARGE SCALE GENOMIC DNA]</scope>
    <source>
        <strain evidence="1 2">F19-13</strain>
    </source>
</reference>
<gene>
    <name evidence="1" type="ORF">DP108_04820</name>
</gene>
<protein>
    <submittedName>
        <fullName evidence="1">Uncharacterized protein</fullName>
    </submittedName>
</protein>
<name>A0A5N5UKZ1_9EURY</name>
<sequence>MIPGASCSASAGSGVAVGVAVGVDVGVIVGVPVAVAVGDGLGVAVADEPVSPLQPASTRRATTARVATRRRGVVADTSVMTEEDTKPRWRRPGVVGFIRQSVLETVW</sequence>
<evidence type="ECO:0000313" key="2">
    <source>
        <dbReference type="Proteomes" id="UP000326207"/>
    </source>
</evidence>